<evidence type="ECO:0000256" key="2">
    <source>
        <dbReference type="ARBA" id="ARBA00022679"/>
    </source>
</evidence>
<name>A0A4D9CT69_9STRA</name>
<feature type="region of interest" description="Disordered" evidence="8">
    <location>
        <begin position="1"/>
        <end position="60"/>
    </location>
</feature>
<dbReference type="OrthoDB" id="40902at2759"/>
<evidence type="ECO:0000256" key="3">
    <source>
        <dbReference type="ARBA" id="ARBA00022741"/>
    </source>
</evidence>
<reference evidence="10 11" key="1">
    <citation type="submission" date="2019-01" db="EMBL/GenBank/DDBJ databases">
        <title>Nuclear Genome Assembly of the Microalgal Biofuel strain Nannochloropsis salina CCMP1776.</title>
        <authorList>
            <person name="Hovde B."/>
        </authorList>
    </citation>
    <scope>NUCLEOTIDE SEQUENCE [LARGE SCALE GENOMIC DNA]</scope>
    <source>
        <strain evidence="10 11">CCMP1776</strain>
    </source>
</reference>
<evidence type="ECO:0000256" key="6">
    <source>
        <dbReference type="PIRSR" id="PIRSR630616-2"/>
    </source>
</evidence>
<dbReference type="PANTHER" id="PTHR24350">
    <property type="entry name" value="SERINE/THREONINE-PROTEIN KINASE IAL-RELATED"/>
    <property type="match status" value="1"/>
</dbReference>
<dbReference type="GO" id="GO:0004674">
    <property type="term" value="F:protein serine/threonine kinase activity"/>
    <property type="evidence" value="ECO:0007669"/>
    <property type="project" value="UniProtKB-KW"/>
</dbReference>
<dbReference type="EMBL" id="SDOX01000131">
    <property type="protein sequence ID" value="TFJ81217.1"/>
    <property type="molecule type" value="Genomic_DNA"/>
</dbReference>
<dbReference type="PROSITE" id="PS00107">
    <property type="entry name" value="PROTEIN_KINASE_ATP"/>
    <property type="match status" value="1"/>
</dbReference>
<keyword evidence="1" id="KW-0723">Serine/threonine-protein kinase</keyword>
<evidence type="ECO:0000256" key="1">
    <source>
        <dbReference type="ARBA" id="ARBA00022527"/>
    </source>
</evidence>
<dbReference type="InterPro" id="IPR017441">
    <property type="entry name" value="Protein_kinase_ATP_BS"/>
</dbReference>
<dbReference type="InterPro" id="IPR000719">
    <property type="entry name" value="Prot_kinase_dom"/>
</dbReference>
<dbReference type="PROSITE" id="PS50011">
    <property type="entry name" value="PROTEIN_KINASE_DOM"/>
    <property type="match status" value="1"/>
</dbReference>
<feature type="compositionally biased region" description="Acidic residues" evidence="8">
    <location>
        <begin position="35"/>
        <end position="44"/>
    </location>
</feature>
<keyword evidence="3 6" id="KW-0547">Nucleotide-binding</keyword>
<evidence type="ECO:0000313" key="10">
    <source>
        <dbReference type="EMBL" id="TFJ81217.1"/>
    </source>
</evidence>
<feature type="binding site" evidence="6 7">
    <location>
        <position position="103"/>
    </location>
    <ligand>
        <name>ATP</name>
        <dbReference type="ChEBI" id="CHEBI:30616"/>
    </ligand>
</feature>
<dbReference type="AlphaFoldDB" id="A0A4D9CT69"/>
<evidence type="ECO:0000259" key="9">
    <source>
        <dbReference type="PROSITE" id="PS50011"/>
    </source>
</evidence>
<proteinExistence type="predicted"/>
<feature type="compositionally biased region" description="Polar residues" evidence="8">
    <location>
        <begin position="1"/>
        <end position="18"/>
    </location>
</feature>
<dbReference type="Pfam" id="PF00069">
    <property type="entry name" value="Pkinase"/>
    <property type="match status" value="1"/>
</dbReference>
<sequence>MGNKSSTSTMGRQNQSRGTEGLPASVHHKVRAETQEDYTPSEEQEERKEVWEDEETRRMTRRNSTIRTDFDSVYMLSKKLGEGAFGLVHLCIHRGTQQKCAVKIVDTTKLNLDDSRHMEDEIDILQSLNHENIVELFSVFLDAMSKSTSNASTASLDSSSHSNPVLESSSTRNVFAPALVEKVGGR</sequence>
<keyword evidence="11" id="KW-1185">Reference proteome</keyword>
<gene>
    <name evidence="10" type="ORF">NSK_007434</name>
</gene>
<feature type="domain" description="Protein kinase" evidence="9">
    <location>
        <begin position="74"/>
        <end position="186"/>
    </location>
</feature>
<comment type="caution">
    <text evidence="10">The sequence shown here is derived from an EMBL/GenBank/DDBJ whole genome shotgun (WGS) entry which is preliminary data.</text>
</comment>
<dbReference type="InterPro" id="IPR011009">
    <property type="entry name" value="Kinase-like_dom_sf"/>
</dbReference>
<evidence type="ECO:0000256" key="8">
    <source>
        <dbReference type="SAM" id="MobiDB-lite"/>
    </source>
</evidence>
<keyword evidence="5 6" id="KW-0067">ATP-binding</keyword>
<evidence type="ECO:0000256" key="5">
    <source>
        <dbReference type="ARBA" id="ARBA00022840"/>
    </source>
</evidence>
<dbReference type="GO" id="GO:0005524">
    <property type="term" value="F:ATP binding"/>
    <property type="evidence" value="ECO:0007669"/>
    <property type="project" value="UniProtKB-UniRule"/>
</dbReference>
<keyword evidence="2" id="KW-0808">Transferase</keyword>
<dbReference type="SUPFAM" id="SSF56112">
    <property type="entry name" value="Protein kinase-like (PK-like)"/>
    <property type="match status" value="1"/>
</dbReference>
<evidence type="ECO:0000256" key="4">
    <source>
        <dbReference type="ARBA" id="ARBA00022777"/>
    </source>
</evidence>
<evidence type="ECO:0000313" key="11">
    <source>
        <dbReference type="Proteomes" id="UP000355283"/>
    </source>
</evidence>
<dbReference type="Proteomes" id="UP000355283">
    <property type="component" value="Unassembled WGS sequence"/>
</dbReference>
<dbReference type="Gene3D" id="3.30.200.20">
    <property type="entry name" value="Phosphorylase Kinase, domain 1"/>
    <property type="match status" value="1"/>
</dbReference>
<accession>A0A4D9CT69</accession>
<feature type="compositionally biased region" description="Basic and acidic residues" evidence="8">
    <location>
        <begin position="45"/>
        <end position="58"/>
    </location>
</feature>
<evidence type="ECO:0000256" key="7">
    <source>
        <dbReference type="PROSITE-ProRule" id="PRU10141"/>
    </source>
</evidence>
<keyword evidence="4" id="KW-0418">Kinase</keyword>
<organism evidence="10 11">
    <name type="scientific">Nannochloropsis salina CCMP1776</name>
    <dbReference type="NCBI Taxonomy" id="1027361"/>
    <lineage>
        <taxon>Eukaryota</taxon>
        <taxon>Sar</taxon>
        <taxon>Stramenopiles</taxon>
        <taxon>Ochrophyta</taxon>
        <taxon>Eustigmatophyceae</taxon>
        <taxon>Eustigmatales</taxon>
        <taxon>Monodopsidaceae</taxon>
        <taxon>Microchloropsis</taxon>
        <taxon>Microchloropsis salina</taxon>
    </lineage>
</organism>
<protein>
    <recommendedName>
        <fullName evidence="9">Protein kinase domain-containing protein</fullName>
    </recommendedName>
</protein>
<dbReference type="InterPro" id="IPR030616">
    <property type="entry name" value="Aur-like"/>
</dbReference>